<evidence type="ECO:0000256" key="2">
    <source>
        <dbReference type="ARBA" id="ARBA00003717"/>
    </source>
</evidence>
<dbReference type="GO" id="GO:0030488">
    <property type="term" value="P:tRNA methylation"/>
    <property type="evidence" value="ECO:0007669"/>
    <property type="project" value="TreeGrafter"/>
</dbReference>
<organism evidence="14 15">
    <name type="scientific">Acuticoccus sediminis</name>
    <dbReference type="NCBI Taxonomy" id="2184697"/>
    <lineage>
        <taxon>Bacteria</taxon>
        <taxon>Pseudomonadati</taxon>
        <taxon>Pseudomonadota</taxon>
        <taxon>Alphaproteobacteria</taxon>
        <taxon>Hyphomicrobiales</taxon>
        <taxon>Amorphaceae</taxon>
        <taxon>Acuticoccus</taxon>
    </lineage>
</organism>
<dbReference type="InterPro" id="IPR044920">
    <property type="entry name" value="MnmG_C_subdom_sf"/>
</dbReference>
<keyword evidence="8 11" id="KW-0520">NAD</keyword>
<dbReference type="NCBIfam" id="TIGR00136">
    <property type="entry name" value="mnmG_gidA"/>
    <property type="match status" value="1"/>
</dbReference>
<dbReference type="PROSITE" id="PS01281">
    <property type="entry name" value="GIDA_2"/>
    <property type="match status" value="1"/>
</dbReference>
<protein>
    <recommendedName>
        <fullName evidence="4 11">tRNA uridine 5-carboxymethylaminomethyl modification enzyme MnmG</fullName>
    </recommendedName>
    <alternativeName>
        <fullName evidence="10 11">Glucose-inhibited division protein A</fullName>
    </alternativeName>
</protein>
<gene>
    <name evidence="11" type="primary">mnmG</name>
    <name evidence="11" type="synonym">gidA</name>
    <name evidence="14" type="ORF">DLJ53_02490</name>
</gene>
<dbReference type="EMBL" id="QHHQ01000001">
    <property type="protein sequence ID" value="RAI03401.1"/>
    <property type="molecule type" value="Genomic_DNA"/>
</dbReference>
<dbReference type="InterPro" id="IPR020595">
    <property type="entry name" value="MnmG-rel_CS"/>
</dbReference>
<dbReference type="InterPro" id="IPR026904">
    <property type="entry name" value="MnmG_C"/>
</dbReference>
<keyword evidence="11" id="KW-0963">Cytoplasm</keyword>
<comment type="subunit">
    <text evidence="9 11">Homodimer. Heterotetramer of two MnmE and two MnmG subunits.</text>
</comment>
<dbReference type="InterPro" id="IPR040131">
    <property type="entry name" value="MnmG_N"/>
</dbReference>
<dbReference type="InterPro" id="IPR002218">
    <property type="entry name" value="MnmG-rel"/>
</dbReference>
<dbReference type="Pfam" id="PF21680">
    <property type="entry name" value="GIDA_C_1st"/>
    <property type="match status" value="1"/>
</dbReference>
<dbReference type="OrthoDB" id="9815560at2"/>
<evidence type="ECO:0000313" key="15">
    <source>
        <dbReference type="Proteomes" id="UP000249590"/>
    </source>
</evidence>
<dbReference type="InterPro" id="IPR049312">
    <property type="entry name" value="GIDA_C_N"/>
</dbReference>
<name>A0A8B2NX27_9HYPH</name>
<evidence type="ECO:0000256" key="3">
    <source>
        <dbReference type="ARBA" id="ARBA00007653"/>
    </source>
</evidence>
<dbReference type="HAMAP" id="MF_00129">
    <property type="entry name" value="MnmG_GidA"/>
    <property type="match status" value="1"/>
</dbReference>
<dbReference type="Pfam" id="PF01134">
    <property type="entry name" value="GIDA"/>
    <property type="match status" value="1"/>
</dbReference>
<dbReference type="GO" id="GO:0050660">
    <property type="term" value="F:flavin adenine dinucleotide binding"/>
    <property type="evidence" value="ECO:0007669"/>
    <property type="project" value="UniProtKB-UniRule"/>
</dbReference>
<dbReference type="Pfam" id="PF13932">
    <property type="entry name" value="SAM_GIDA_C"/>
    <property type="match status" value="1"/>
</dbReference>
<comment type="similarity">
    <text evidence="3 11">Belongs to the MnmG family.</text>
</comment>
<comment type="cofactor">
    <cofactor evidence="1 11">
        <name>FAD</name>
        <dbReference type="ChEBI" id="CHEBI:57692"/>
    </cofactor>
</comment>
<feature type="domain" description="tRNA uridine 5-carboxymethylaminomethyl modification enzyme C-terminal subdomain" evidence="13">
    <location>
        <begin position="540"/>
        <end position="611"/>
    </location>
</feature>
<dbReference type="Proteomes" id="UP000249590">
    <property type="component" value="Unassembled WGS sequence"/>
</dbReference>
<keyword evidence="6 11" id="KW-0819">tRNA processing</keyword>
<evidence type="ECO:0000256" key="6">
    <source>
        <dbReference type="ARBA" id="ARBA00022694"/>
    </source>
</evidence>
<dbReference type="AlphaFoldDB" id="A0A8B2NX27"/>
<feature type="binding site" evidence="11">
    <location>
        <begin position="12"/>
        <end position="17"/>
    </location>
    <ligand>
        <name>FAD</name>
        <dbReference type="ChEBI" id="CHEBI:57692"/>
    </ligand>
</feature>
<dbReference type="PROSITE" id="PS01280">
    <property type="entry name" value="GIDA_1"/>
    <property type="match status" value="1"/>
</dbReference>
<accession>A0A8B2NX27</accession>
<evidence type="ECO:0000256" key="4">
    <source>
        <dbReference type="ARBA" id="ARBA00020461"/>
    </source>
</evidence>
<dbReference type="PANTHER" id="PTHR11806">
    <property type="entry name" value="GLUCOSE INHIBITED DIVISION PROTEIN A"/>
    <property type="match status" value="1"/>
</dbReference>
<evidence type="ECO:0000313" key="14">
    <source>
        <dbReference type="EMBL" id="RAI03401.1"/>
    </source>
</evidence>
<comment type="subcellular location">
    <subcellularLocation>
        <location evidence="11">Cytoplasm</location>
    </subcellularLocation>
</comment>
<evidence type="ECO:0000256" key="10">
    <source>
        <dbReference type="ARBA" id="ARBA00031800"/>
    </source>
</evidence>
<comment type="caution">
    <text evidence="11">Lacks conserved residue(s) required for the propagation of feature annotation.</text>
</comment>
<evidence type="ECO:0000256" key="7">
    <source>
        <dbReference type="ARBA" id="ARBA00022827"/>
    </source>
</evidence>
<dbReference type="GO" id="GO:0005829">
    <property type="term" value="C:cytosol"/>
    <property type="evidence" value="ECO:0007669"/>
    <property type="project" value="TreeGrafter"/>
</dbReference>
<sequence>MFHVKHDVVVVGAGHAGCEAAAASARLGARTALVTLSAEAIGRLSCNPAMGGIGKGHLVREVDAMDGIIGRISDLSGIQFRLLNRSRGPAVRGPRAQIDRAAYASAMQAELAGSPGLDIVEGEVEDLIVDAGRVRGVVLRDGRRIDAGAVVLTTGTFLGGVIHLGDRTWPAGRMGEAAATALSTRLGALGLPLKRLKTGTPPRLAARSIDWAALPGQPGDDDPVMLSAMSDSPALEQRPCHISGTNAATHEIIRANLGRSALFGGGITGVGPRYCPSIEDKVVRFADRDGHQVFLEPEGLTSDLIYPNGISTSLPEDVQVAFVRTMAGCARAEIVQPGYAIEYDAVDARALSPSLELRALPGLFLAGQINGTTGYEEAAGQGLLAGLNAARLAGDGEPVTMDRSTSYIGVMVDDLVTNGADEPYRMFTSRAENRLALRADNATERLTPWADAVGLVGPARRAHHRTAVEAKAGADATLRALAVSPTEASEAGISVNRDGRRRDGYALLAHPDGGWHVLDRLRPELRALPRDVRDSIEADALYRTYTDRQRSVAEETRAADSLPIPSSLAETPIPGLSNELRQKLQARRPATIGEARRISGMTPAGLALIAAHARRAIA</sequence>
<reference evidence="14 15" key="1">
    <citation type="submission" date="2018-05" db="EMBL/GenBank/DDBJ databases">
        <title>Acuticoccus sediminis sp. nov., isolated from deep-sea sediment of Indian Ocean.</title>
        <authorList>
            <person name="Liu X."/>
            <person name="Lai Q."/>
            <person name="Du Y."/>
            <person name="Sun F."/>
            <person name="Zhang X."/>
            <person name="Wang S."/>
            <person name="Shao Z."/>
        </authorList>
    </citation>
    <scope>NUCLEOTIDE SEQUENCE [LARGE SCALE GENOMIC DNA]</scope>
    <source>
        <strain evidence="14 15">PTG4-2</strain>
    </source>
</reference>
<keyword evidence="5 11" id="KW-0285">Flavoprotein</keyword>
<dbReference type="InterPro" id="IPR004416">
    <property type="entry name" value="MnmG"/>
</dbReference>
<evidence type="ECO:0000256" key="12">
    <source>
        <dbReference type="SAM" id="MobiDB-lite"/>
    </source>
</evidence>
<dbReference type="SMART" id="SM01228">
    <property type="entry name" value="GIDA_assoc_3"/>
    <property type="match status" value="1"/>
</dbReference>
<evidence type="ECO:0000256" key="9">
    <source>
        <dbReference type="ARBA" id="ARBA00025948"/>
    </source>
</evidence>
<dbReference type="RefSeq" id="WP_111342054.1">
    <property type="nucleotide sequence ID" value="NZ_QHHQ01000001.1"/>
</dbReference>
<evidence type="ECO:0000259" key="13">
    <source>
        <dbReference type="SMART" id="SM01228"/>
    </source>
</evidence>
<feature type="binding site" evidence="11">
    <location>
        <begin position="271"/>
        <end position="285"/>
    </location>
    <ligand>
        <name>NAD(+)</name>
        <dbReference type="ChEBI" id="CHEBI:57540"/>
    </ligand>
</feature>
<dbReference type="FunFam" id="3.50.50.60:FF:000002">
    <property type="entry name" value="tRNA uridine 5-carboxymethylaminomethyl modification enzyme MnmG"/>
    <property type="match status" value="1"/>
</dbReference>
<keyword evidence="7 11" id="KW-0274">FAD</keyword>
<comment type="caution">
    <text evidence="14">The sequence shown here is derived from an EMBL/GenBank/DDBJ whole genome shotgun (WGS) entry which is preliminary data.</text>
</comment>
<proteinExistence type="inferred from homology"/>
<evidence type="ECO:0000256" key="1">
    <source>
        <dbReference type="ARBA" id="ARBA00001974"/>
    </source>
</evidence>
<keyword evidence="15" id="KW-1185">Reference proteome</keyword>
<dbReference type="Gene3D" id="1.10.150.570">
    <property type="entry name" value="GidA associated domain, C-terminal subdomain"/>
    <property type="match status" value="1"/>
</dbReference>
<dbReference type="PANTHER" id="PTHR11806:SF0">
    <property type="entry name" value="PROTEIN MTO1 HOMOLOG, MITOCHONDRIAL"/>
    <property type="match status" value="1"/>
</dbReference>
<dbReference type="InterPro" id="IPR047001">
    <property type="entry name" value="MnmG_C_subdom"/>
</dbReference>
<dbReference type="GO" id="GO:0002098">
    <property type="term" value="P:tRNA wobble uridine modification"/>
    <property type="evidence" value="ECO:0007669"/>
    <property type="project" value="InterPro"/>
</dbReference>
<evidence type="ECO:0000256" key="11">
    <source>
        <dbReference type="HAMAP-Rule" id="MF_00129"/>
    </source>
</evidence>
<evidence type="ECO:0000256" key="8">
    <source>
        <dbReference type="ARBA" id="ARBA00023027"/>
    </source>
</evidence>
<dbReference type="SUPFAM" id="SSF51905">
    <property type="entry name" value="FAD/NAD(P)-binding domain"/>
    <property type="match status" value="1"/>
</dbReference>
<comment type="function">
    <text evidence="2 11">NAD-binding protein involved in the addition of a carboxymethylaminomethyl (cmnm) group at the wobble position (U34) of certain tRNAs, forming tRNA-cmnm(5)s(2)U34.</text>
</comment>
<evidence type="ECO:0000256" key="5">
    <source>
        <dbReference type="ARBA" id="ARBA00022630"/>
    </source>
</evidence>
<feature type="region of interest" description="Disordered" evidence="12">
    <location>
        <begin position="552"/>
        <end position="577"/>
    </location>
</feature>
<dbReference type="InterPro" id="IPR036188">
    <property type="entry name" value="FAD/NAD-bd_sf"/>
</dbReference>
<dbReference type="Gene3D" id="3.50.50.60">
    <property type="entry name" value="FAD/NAD(P)-binding domain"/>
    <property type="match status" value="2"/>
</dbReference>